<feature type="chain" id="PRO_5040793668" evidence="2">
    <location>
        <begin position="30"/>
        <end position="220"/>
    </location>
</feature>
<sequence>MGRKTTMTTTAAAALTLMIAPFAGSPAVAASAPSPHCVSEAGGAPASPQLPGIPDTWTGQGVWNQTGSLQVDHPRLGPLEIRTYFQATSGPGSAPSTGDGAYAVYQDGRAVGFASSEGGQAVGFGPDQVQPVPEIDLPDGGNVDIHGNVYLVGDGLTVLTPTESGYDSRGTLPSSDGSAPFAQAQLVDADPESGEPRIRVQDGPGEFTDYRWVDGEFQAG</sequence>
<evidence type="ECO:0000256" key="2">
    <source>
        <dbReference type="SAM" id="SignalP"/>
    </source>
</evidence>
<evidence type="ECO:0000313" key="4">
    <source>
        <dbReference type="Proteomes" id="UP001139502"/>
    </source>
</evidence>
<dbReference type="EMBL" id="JANAFB010000002">
    <property type="protein sequence ID" value="MCP3424673.1"/>
    <property type="molecule type" value="Genomic_DNA"/>
</dbReference>
<protein>
    <submittedName>
        <fullName evidence="3">Uncharacterized protein</fullName>
    </submittedName>
</protein>
<evidence type="ECO:0000313" key="3">
    <source>
        <dbReference type="EMBL" id="MCP3424673.1"/>
    </source>
</evidence>
<dbReference type="RefSeq" id="WP_254164453.1">
    <property type="nucleotide sequence ID" value="NZ_JANAFB010000002.1"/>
</dbReference>
<feature type="signal peptide" evidence="2">
    <location>
        <begin position="1"/>
        <end position="29"/>
    </location>
</feature>
<keyword evidence="2" id="KW-0732">Signal</keyword>
<gene>
    <name evidence="3" type="ORF">NBM05_01145</name>
</gene>
<feature type="region of interest" description="Disordered" evidence="1">
    <location>
        <begin position="188"/>
        <end position="220"/>
    </location>
</feature>
<comment type="caution">
    <text evidence="3">The sequence shown here is derived from an EMBL/GenBank/DDBJ whole genome shotgun (WGS) entry which is preliminary data.</text>
</comment>
<reference evidence="3" key="1">
    <citation type="submission" date="2022-06" db="EMBL/GenBank/DDBJ databases">
        <title>Rothia sp. isolated from sandalwood seedling.</title>
        <authorList>
            <person name="Tuikhar N."/>
            <person name="Kirdat K."/>
            <person name="Thorat V."/>
            <person name="Swetha P."/>
            <person name="Padma S."/>
            <person name="Sundararaj R."/>
            <person name="Yadav A."/>
        </authorList>
    </citation>
    <scope>NUCLEOTIDE SEQUENCE</scope>
    <source>
        <strain evidence="3">AR01</strain>
    </source>
</reference>
<organism evidence="3 4">
    <name type="scientific">Rothia santali</name>
    <dbReference type="NCBI Taxonomy" id="2949643"/>
    <lineage>
        <taxon>Bacteria</taxon>
        <taxon>Bacillati</taxon>
        <taxon>Actinomycetota</taxon>
        <taxon>Actinomycetes</taxon>
        <taxon>Micrococcales</taxon>
        <taxon>Micrococcaceae</taxon>
        <taxon>Rothia</taxon>
    </lineage>
</organism>
<evidence type="ECO:0000256" key="1">
    <source>
        <dbReference type="SAM" id="MobiDB-lite"/>
    </source>
</evidence>
<dbReference type="AlphaFoldDB" id="A0A9X2KH00"/>
<dbReference type="Proteomes" id="UP001139502">
    <property type="component" value="Unassembled WGS sequence"/>
</dbReference>
<accession>A0A9X2KH00</accession>
<keyword evidence="4" id="KW-1185">Reference proteome</keyword>
<name>A0A9X2KH00_9MICC</name>
<proteinExistence type="predicted"/>